<organism evidence="1">
    <name type="scientific">viral metagenome</name>
    <dbReference type="NCBI Taxonomy" id="1070528"/>
    <lineage>
        <taxon>unclassified sequences</taxon>
        <taxon>metagenomes</taxon>
        <taxon>organismal metagenomes</taxon>
    </lineage>
</organism>
<dbReference type="AlphaFoldDB" id="A0A6C0HXW5"/>
<dbReference type="EMBL" id="MN740043">
    <property type="protein sequence ID" value="QHT85601.1"/>
    <property type="molecule type" value="Genomic_DNA"/>
</dbReference>
<accession>A0A6C0HXW5</accession>
<sequence length="150" mass="17285">MNDFERYATTEFEAADDISNPGPRFTLADLAVPEEIVEAMRIQKLVAPQLPMILLPNNFECAHGSLEELIANTRGTLESLSVNYEFVERDCFFKLLIDNETEYCEINLRIFKKNGTSGEFVVELQKMSKESCGFTFNRILYELRNKLEKN</sequence>
<proteinExistence type="predicted"/>
<reference evidence="1" key="1">
    <citation type="journal article" date="2020" name="Nature">
        <title>Giant virus diversity and host interactions through global metagenomics.</title>
        <authorList>
            <person name="Schulz F."/>
            <person name="Roux S."/>
            <person name="Paez-Espino D."/>
            <person name="Jungbluth S."/>
            <person name="Walsh D.A."/>
            <person name="Denef V.J."/>
            <person name="McMahon K.D."/>
            <person name="Konstantinidis K.T."/>
            <person name="Eloe-Fadrosh E.A."/>
            <person name="Kyrpides N.C."/>
            <person name="Woyke T."/>
        </authorList>
    </citation>
    <scope>NUCLEOTIDE SEQUENCE</scope>
    <source>
        <strain evidence="1">GVMAG-M-3300023184-182</strain>
    </source>
</reference>
<protein>
    <submittedName>
        <fullName evidence="1">Uncharacterized protein</fullName>
    </submittedName>
</protein>
<name>A0A6C0HXW5_9ZZZZ</name>
<evidence type="ECO:0000313" key="1">
    <source>
        <dbReference type="EMBL" id="QHT85601.1"/>
    </source>
</evidence>